<evidence type="ECO:0000256" key="6">
    <source>
        <dbReference type="HAMAP-Rule" id="MF_00387"/>
    </source>
</evidence>
<dbReference type="Gene3D" id="1.20.1180.10">
    <property type="entry name" value="Udp N-acetylglucosamine O-acyltransferase, C-terminal domain"/>
    <property type="match status" value="1"/>
</dbReference>
<dbReference type="PANTHER" id="PTHR43480">
    <property type="entry name" value="ACYL-[ACYL-CARRIER-PROTEIN]--UDP-N-ACETYLGLUCOSAMINE O-ACYLTRANSFERASE"/>
    <property type="match status" value="1"/>
</dbReference>
<dbReference type="GO" id="GO:0016020">
    <property type="term" value="C:membrane"/>
    <property type="evidence" value="ECO:0007669"/>
    <property type="project" value="GOC"/>
</dbReference>
<dbReference type="EC" id="2.3.1.129" evidence="6"/>
<comment type="subunit">
    <text evidence="6">Homotrimer.</text>
</comment>
<evidence type="ECO:0000313" key="9">
    <source>
        <dbReference type="Proteomes" id="UP000199758"/>
    </source>
</evidence>
<dbReference type="Proteomes" id="UP000199758">
    <property type="component" value="Unassembled WGS sequence"/>
</dbReference>
<organism evidence="8 9">
    <name type="scientific">Hydrocarboniphaga daqingensis</name>
    <dbReference type="NCBI Taxonomy" id="490188"/>
    <lineage>
        <taxon>Bacteria</taxon>
        <taxon>Pseudomonadati</taxon>
        <taxon>Pseudomonadota</taxon>
        <taxon>Gammaproteobacteria</taxon>
        <taxon>Nevskiales</taxon>
        <taxon>Nevskiaceae</taxon>
        <taxon>Hydrocarboniphaga</taxon>
    </lineage>
</organism>
<dbReference type="Pfam" id="PF13720">
    <property type="entry name" value="Acetyltransf_11"/>
    <property type="match status" value="1"/>
</dbReference>
<dbReference type="OrthoDB" id="9807278at2"/>
<comment type="pathway">
    <text evidence="6">Glycolipid biosynthesis; lipid IV(A) biosynthesis; lipid IV(A) from (3R)-3-hydroxytetradecanoyl-[acyl-carrier-protein] and UDP-N-acetyl-alpha-D-glucosamine: step 1/6.</text>
</comment>
<comment type="catalytic activity">
    <reaction evidence="6">
        <text>a (3R)-hydroxyacyl-[ACP] + UDP-N-acetyl-alpha-D-glucosamine = a UDP-3-O-[(3R)-3-hydroxyacyl]-N-acetyl-alpha-D-glucosamine + holo-[ACP]</text>
        <dbReference type="Rhea" id="RHEA:67812"/>
        <dbReference type="Rhea" id="RHEA-COMP:9685"/>
        <dbReference type="Rhea" id="RHEA-COMP:9945"/>
        <dbReference type="ChEBI" id="CHEBI:57705"/>
        <dbReference type="ChEBI" id="CHEBI:64479"/>
        <dbReference type="ChEBI" id="CHEBI:78827"/>
        <dbReference type="ChEBI" id="CHEBI:173225"/>
        <dbReference type="EC" id="2.3.1.129"/>
    </reaction>
</comment>
<dbReference type="AlphaFoldDB" id="A0A1M5Q374"/>
<keyword evidence="6" id="KW-0677">Repeat</keyword>
<dbReference type="UniPathway" id="UPA00359">
    <property type="reaction ID" value="UER00477"/>
</dbReference>
<name>A0A1M5Q374_9GAMM</name>
<sequence>MSEPLIHPTAIVSAKAQLDSSVRVGPYSVIGDGVCIGANTVIGPHAVLAGPMTIGRDNQIFQFVSLGEISQDKTAKADDPTSVVIGDGNVIREFVTIQRGTMKEYDTKRGETRVGDRNLLMNYCHVAHDCVIGSDTIFANNASLAGHVEIQDWVILGGYTLVYQFCRIGAHAFTAFSAGVAGDIPPYVMVQGNPAEPRSINKEGLRRRSFASDDIAEIEQLYKLIYRSGKLMAEVKAELAERAPASAYARQMLDFIVAGKRPLARG</sequence>
<reference evidence="8 9" key="1">
    <citation type="submission" date="2016-11" db="EMBL/GenBank/DDBJ databases">
        <authorList>
            <person name="Jaros S."/>
            <person name="Januszkiewicz K."/>
            <person name="Wedrychowicz H."/>
        </authorList>
    </citation>
    <scope>NUCLEOTIDE SEQUENCE [LARGE SCALE GENOMIC DNA]</scope>
    <source>
        <strain evidence="8 9">CGMCC 1.7049</strain>
    </source>
</reference>
<proteinExistence type="inferred from homology"/>
<dbReference type="NCBIfam" id="TIGR01852">
    <property type="entry name" value="lipid_A_lpxA"/>
    <property type="match status" value="1"/>
</dbReference>
<dbReference type="HAMAP" id="MF_00387">
    <property type="entry name" value="LpxA"/>
    <property type="match status" value="1"/>
</dbReference>
<dbReference type="PANTHER" id="PTHR43480:SF1">
    <property type="entry name" value="ACYL-[ACYL-CARRIER-PROTEIN]--UDP-N-ACETYLGLUCOSAMINE O-ACYLTRANSFERASE, MITOCHONDRIAL-RELATED"/>
    <property type="match status" value="1"/>
</dbReference>
<comment type="subcellular location">
    <subcellularLocation>
        <location evidence="6">Cytoplasm</location>
    </subcellularLocation>
</comment>
<keyword evidence="2 6" id="KW-0441">Lipid A biosynthesis</keyword>
<dbReference type="InterPro" id="IPR001451">
    <property type="entry name" value="Hexapep"/>
</dbReference>
<evidence type="ECO:0000256" key="2">
    <source>
        <dbReference type="ARBA" id="ARBA00022556"/>
    </source>
</evidence>
<dbReference type="GO" id="GO:0005737">
    <property type="term" value="C:cytoplasm"/>
    <property type="evidence" value="ECO:0007669"/>
    <property type="project" value="UniProtKB-SubCell"/>
</dbReference>
<dbReference type="InterPro" id="IPR011004">
    <property type="entry name" value="Trimer_LpxA-like_sf"/>
</dbReference>
<evidence type="ECO:0000259" key="7">
    <source>
        <dbReference type="Pfam" id="PF13720"/>
    </source>
</evidence>
<dbReference type="InterPro" id="IPR029098">
    <property type="entry name" value="Acetyltransf_C"/>
</dbReference>
<dbReference type="RefSeq" id="WP_072897944.1">
    <property type="nucleotide sequence ID" value="NZ_FQWZ01000005.1"/>
</dbReference>
<keyword evidence="6" id="KW-0963">Cytoplasm</keyword>
<comment type="similarity">
    <text evidence="6">Belongs to the transferase hexapeptide repeat family. LpxA subfamily.</text>
</comment>
<keyword evidence="3 6" id="KW-0808">Transferase</keyword>
<evidence type="ECO:0000256" key="5">
    <source>
        <dbReference type="ARBA" id="ARBA00023315"/>
    </source>
</evidence>
<dbReference type="GO" id="GO:0009245">
    <property type="term" value="P:lipid A biosynthetic process"/>
    <property type="evidence" value="ECO:0007669"/>
    <property type="project" value="UniProtKB-UniRule"/>
</dbReference>
<dbReference type="InterPro" id="IPR010137">
    <property type="entry name" value="Lipid_A_LpxA"/>
</dbReference>
<dbReference type="CDD" id="cd03351">
    <property type="entry name" value="LbH_UDP-GlcNAc_AT"/>
    <property type="match status" value="1"/>
</dbReference>
<dbReference type="Gene3D" id="2.160.10.10">
    <property type="entry name" value="Hexapeptide repeat proteins"/>
    <property type="match status" value="1"/>
</dbReference>
<dbReference type="PIRSF" id="PIRSF000456">
    <property type="entry name" value="UDP-GlcNAc_acltr"/>
    <property type="match status" value="1"/>
</dbReference>
<keyword evidence="9" id="KW-1185">Reference proteome</keyword>
<dbReference type="STRING" id="490188.SAMN04488068_2453"/>
<dbReference type="NCBIfam" id="NF003657">
    <property type="entry name" value="PRK05289.1"/>
    <property type="match status" value="1"/>
</dbReference>
<keyword evidence="5 6" id="KW-0012">Acyltransferase</keyword>
<evidence type="ECO:0000256" key="1">
    <source>
        <dbReference type="ARBA" id="ARBA00022516"/>
    </source>
</evidence>
<gene>
    <name evidence="6" type="primary">lpxA</name>
    <name evidence="8" type="ORF">SAMN04488068_2453</name>
</gene>
<dbReference type="EMBL" id="FQWZ01000005">
    <property type="protein sequence ID" value="SHH07943.1"/>
    <property type="molecule type" value="Genomic_DNA"/>
</dbReference>
<evidence type="ECO:0000256" key="4">
    <source>
        <dbReference type="ARBA" id="ARBA00023098"/>
    </source>
</evidence>
<evidence type="ECO:0000256" key="3">
    <source>
        <dbReference type="ARBA" id="ARBA00022679"/>
    </source>
</evidence>
<feature type="domain" description="UDP N-acetylglucosamine O-acyltransferase C-terminal" evidence="7">
    <location>
        <begin position="183"/>
        <end position="262"/>
    </location>
</feature>
<accession>A0A1M5Q374</accession>
<dbReference type="Pfam" id="PF00132">
    <property type="entry name" value="Hexapep"/>
    <property type="match status" value="2"/>
</dbReference>
<keyword evidence="1 6" id="KW-0444">Lipid biosynthesis</keyword>
<comment type="function">
    <text evidence="6">Involved in the biosynthesis of lipid A, a phosphorylated glycolipid that anchors the lipopolysaccharide to the outer membrane of the cell.</text>
</comment>
<protein>
    <recommendedName>
        <fullName evidence="6">Acyl-[acyl-carrier-protein]--UDP-N-acetylglucosamine O-acyltransferase</fullName>
        <shortName evidence="6">UDP-N-acetylglucosamine acyltransferase</shortName>
        <ecNumber evidence="6">2.3.1.129</ecNumber>
    </recommendedName>
</protein>
<dbReference type="SUPFAM" id="SSF51161">
    <property type="entry name" value="Trimeric LpxA-like enzymes"/>
    <property type="match status" value="1"/>
</dbReference>
<evidence type="ECO:0000313" key="8">
    <source>
        <dbReference type="EMBL" id="SHH07943.1"/>
    </source>
</evidence>
<keyword evidence="4 6" id="KW-0443">Lipid metabolism</keyword>
<dbReference type="InterPro" id="IPR037157">
    <property type="entry name" value="Acetyltransf_C_sf"/>
</dbReference>
<dbReference type="GO" id="GO:0008780">
    <property type="term" value="F:acyl-[acyl-carrier-protein]-UDP-N-acetylglucosamine O-acyltransferase activity"/>
    <property type="evidence" value="ECO:0007669"/>
    <property type="project" value="UniProtKB-UniRule"/>
</dbReference>